<dbReference type="GO" id="GO:0005737">
    <property type="term" value="C:cytoplasm"/>
    <property type="evidence" value="ECO:0007669"/>
    <property type="project" value="UniProtKB-SubCell"/>
</dbReference>
<dbReference type="InterPro" id="IPR038989">
    <property type="entry name" value="UbiJ"/>
</dbReference>
<keyword evidence="1" id="KW-0831">Ubiquinone biosynthesis</keyword>
<protein>
    <recommendedName>
        <fullName evidence="1">Ubiquinone biosynthesis accessory factor UbiJ</fullName>
    </recommendedName>
</protein>
<dbReference type="STRING" id="740709.A10D4_05352"/>
<evidence type="ECO:0000256" key="2">
    <source>
        <dbReference type="SAM" id="Coils"/>
    </source>
</evidence>
<evidence type="ECO:0000256" key="1">
    <source>
        <dbReference type="HAMAP-Rule" id="MF_02215"/>
    </source>
</evidence>
<dbReference type="Proteomes" id="UP000014115">
    <property type="component" value="Unassembled WGS sequence"/>
</dbReference>
<dbReference type="HAMAP" id="MF_02215">
    <property type="entry name" value="UbiJ"/>
    <property type="match status" value="1"/>
</dbReference>
<keyword evidence="5" id="KW-1185">Reference proteome</keyword>
<evidence type="ECO:0000313" key="4">
    <source>
        <dbReference type="EMBL" id="EKE84468.1"/>
    </source>
</evidence>
<dbReference type="InterPro" id="IPR036527">
    <property type="entry name" value="SCP2_sterol-bd_dom_sf"/>
</dbReference>
<dbReference type="Pfam" id="PF02036">
    <property type="entry name" value="SCP2"/>
    <property type="match status" value="1"/>
</dbReference>
<dbReference type="UniPathway" id="UPA00232"/>
<dbReference type="PATRIC" id="fig|740709.3.peg.1091"/>
<evidence type="ECO:0000259" key="3">
    <source>
        <dbReference type="Pfam" id="PF02036"/>
    </source>
</evidence>
<dbReference type="AlphaFoldDB" id="K2K9J4"/>
<dbReference type="GO" id="GO:0006744">
    <property type="term" value="P:ubiquinone biosynthetic process"/>
    <property type="evidence" value="ECO:0007669"/>
    <property type="project" value="UniProtKB-UniRule"/>
</dbReference>
<dbReference type="SUPFAM" id="SSF55718">
    <property type="entry name" value="SCP-like"/>
    <property type="match status" value="1"/>
</dbReference>
<evidence type="ECO:0000313" key="5">
    <source>
        <dbReference type="Proteomes" id="UP000014115"/>
    </source>
</evidence>
<keyword evidence="1" id="KW-0963">Cytoplasm</keyword>
<gene>
    <name evidence="1" type="primary">ubiJ</name>
    <name evidence="4" type="ORF">A10D4_05352</name>
</gene>
<dbReference type="PANTHER" id="PTHR38693">
    <property type="entry name" value="UBIQUINONE BIOSYNTHESIS PROTEIN UBIJ"/>
    <property type="match status" value="1"/>
</dbReference>
<dbReference type="eggNOG" id="COG3165">
    <property type="taxonomic scope" value="Bacteria"/>
</dbReference>
<proteinExistence type="inferred from homology"/>
<dbReference type="RefSeq" id="WP_008488204.1">
    <property type="nucleotide sequence ID" value="NZ_AMRG01000005.1"/>
</dbReference>
<sequence length="203" mass="23235">MMLLPLLPLTLAEKLANQLLHADPASSARLQALRGKRLRLTLRELPQPLTLTVVDDGVVFAVHDDNDVDCHIQTALAVLPELRDSANITRLIKADALDIEGDPMLAQRFSALFRDLDIDWQATLASRIGELPAYWLIKRWRQSRRWLTRRMAEQRDWLRDTVVEEKQLLVSAVEFAVFSDDLQALRARLDRLQRRLDSLPAEG</sequence>
<comment type="caution">
    <text evidence="4">The sequence shown here is derived from an EMBL/GenBank/DDBJ whole genome shotgun (WGS) entry which is preliminary data.</text>
</comment>
<comment type="similarity">
    <text evidence="1">Belongs to the UbiJ family.</text>
</comment>
<organism evidence="4 5">
    <name type="scientific">Idiomarina xiamenensis 10-D-4</name>
    <dbReference type="NCBI Taxonomy" id="740709"/>
    <lineage>
        <taxon>Bacteria</taxon>
        <taxon>Pseudomonadati</taxon>
        <taxon>Pseudomonadota</taxon>
        <taxon>Gammaproteobacteria</taxon>
        <taxon>Alteromonadales</taxon>
        <taxon>Idiomarinaceae</taxon>
        <taxon>Idiomarina</taxon>
    </lineage>
</organism>
<keyword evidence="2" id="KW-0175">Coiled coil</keyword>
<dbReference type="InterPro" id="IPR003033">
    <property type="entry name" value="SCP2_sterol-bd_dom"/>
</dbReference>
<name>K2K9J4_9GAMM</name>
<reference evidence="4 5" key="1">
    <citation type="journal article" date="2012" name="J. Bacteriol.">
        <title>Genome Sequence of Idiomarina xiamenensis Type Strain 10-D-4.</title>
        <authorList>
            <person name="Lai Q."/>
            <person name="Wang L."/>
            <person name="Wang W."/>
            <person name="Shao Z."/>
        </authorList>
    </citation>
    <scope>NUCLEOTIDE SEQUENCE [LARGE SCALE GENOMIC DNA]</scope>
    <source>
        <strain evidence="4 5">10-D-4</strain>
    </source>
</reference>
<dbReference type="PANTHER" id="PTHR38693:SF1">
    <property type="entry name" value="UBIQUINONE BIOSYNTHESIS ACCESSORY FACTOR UBIJ"/>
    <property type="match status" value="1"/>
</dbReference>
<dbReference type="EMBL" id="AMRG01000005">
    <property type="protein sequence ID" value="EKE84468.1"/>
    <property type="molecule type" value="Genomic_DNA"/>
</dbReference>
<comment type="pathway">
    <text evidence="1">Cofactor biosynthesis; ubiquinone biosynthesis.</text>
</comment>
<comment type="function">
    <text evidence="1">Required for ubiquinone (coenzyme Q) biosynthesis. Binds hydrophobic ubiquinone biosynthetic intermediates via its SCP2 domain and is essential for the stability of the Ubi complex. May constitute a docking platform where Ubi enzymes assemble and access their SCP2-bound polyprenyl substrates.</text>
</comment>
<dbReference type="OrthoDB" id="5801225at2"/>
<feature type="domain" description="SCP2" evidence="3">
    <location>
        <begin position="17"/>
        <end position="114"/>
    </location>
</feature>
<comment type="subcellular location">
    <subcellularLocation>
        <location evidence="1">Cytoplasm</location>
    </subcellularLocation>
</comment>
<feature type="coiled-coil region" evidence="2">
    <location>
        <begin position="175"/>
        <end position="202"/>
    </location>
</feature>
<accession>K2K9J4</accession>